<feature type="compositionally biased region" description="Low complexity" evidence="8">
    <location>
        <begin position="126"/>
        <end position="135"/>
    </location>
</feature>
<organism evidence="9 10">
    <name type="scientific">Holothuria leucospilota</name>
    <name type="common">Black long sea cucumber</name>
    <name type="synonym">Mertensiothuria leucospilota</name>
    <dbReference type="NCBI Taxonomy" id="206669"/>
    <lineage>
        <taxon>Eukaryota</taxon>
        <taxon>Metazoa</taxon>
        <taxon>Echinodermata</taxon>
        <taxon>Eleutherozoa</taxon>
        <taxon>Echinozoa</taxon>
        <taxon>Holothuroidea</taxon>
        <taxon>Aspidochirotacea</taxon>
        <taxon>Aspidochirotida</taxon>
        <taxon>Holothuriidae</taxon>
        <taxon>Holothuria</taxon>
    </lineage>
</organism>
<dbReference type="Gene3D" id="1.10.220.10">
    <property type="entry name" value="Annexin"/>
    <property type="match status" value="4"/>
</dbReference>
<evidence type="ECO:0000256" key="2">
    <source>
        <dbReference type="ARBA" id="ARBA00022737"/>
    </source>
</evidence>
<evidence type="ECO:0000256" key="8">
    <source>
        <dbReference type="SAM" id="MobiDB-lite"/>
    </source>
</evidence>
<comment type="domain">
    <text evidence="7">A pair of annexin repeats may form one binding site for calcium and phospholipid.</text>
</comment>
<dbReference type="PANTHER" id="PTHR10502">
    <property type="entry name" value="ANNEXIN"/>
    <property type="match status" value="1"/>
</dbReference>
<keyword evidence="4 7" id="KW-0041">Annexin</keyword>
<name>A0A9Q1BFB0_HOLLE</name>
<evidence type="ECO:0000313" key="10">
    <source>
        <dbReference type="Proteomes" id="UP001152320"/>
    </source>
</evidence>
<dbReference type="FunFam" id="1.10.220.10:FF:000003">
    <property type="entry name" value="Annexin"/>
    <property type="match status" value="1"/>
</dbReference>
<dbReference type="PROSITE" id="PS51897">
    <property type="entry name" value="ANNEXIN_2"/>
    <property type="match status" value="3"/>
</dbReference>
<dbReference type="PROSITE" id="PS00223">
    <property type="entry name" value="ANNEXIN_1"/>
    <property type="match status" value="1"/>
</dbReference>
<comment type="function">
    <text evidence="6">Calcium/phospholipid-binding protein which promotes membrane fusion and is involved in exocytosis.</text>
</comment>
<dbReference type="GO" id="GO:0005634">
    <property type="term" value="C:nucleus"/>
    <property type="evidence" value="ECO:0007669"/>
    <property type="project" value="TreeGrafter"/>
</dbReference>
<evidence type="ECO:0000256" key="4">
    <source>
        <dbReference type="ARBA" id="ARBA00023216"/>
    </source>
</evidence>
<dbReference type="InterPro" id="IPR018502">
    <property type="entry name" value="Annexin_repeat"/>
</dbReference>
<dbReference type="GO" id="GO:0005509">
    <property type="term" value="F:calcium ion binding"/>
    <property type="evidence" value="ECO:0007669"/>
    <property type="project" value="InterPro"/>
</dbReference>
<evidence type="ECO:0000256" key="6">
    <source>
        <dbReference type="ARBA" id="ARBA00037210"/>
    </source>
</evidence>
<keyword evidence="5 7" id="KW-0111">Calcium/phospholipid-binding</keyword>
<evidence type="ECO:0000313" key="9">
    <source>
        <dbReference type="EMBL" id="KAJ8023089.1"/>
    </source>
</evidence>
<feature type="region of interest" description="Disordered" evidence="8">
    <location>
        <begin position="12"/>
        <end position="38"/>
    </location>
</feature>
<dbReference type="GO" id="GO:0005737">
    <property type="term" value="C:cytoplasm"/>
    <property type="evidence" value="ECO:0007669"/>
    <property type="project" value="TreeGrafter"/>
</dbReference>
<protein>
    <recommendedName>
        <fullName evidence="7">Annexin</fullName>
    </recommendedName>
</protein>
<dbReference type="PRINTS" id="PR00196">
    <property type="entry name" value="ANNEXIN"/>
</dbReference>
<comment type="similarity">
    <text evidence="1 7">Belongs to the annexin family.</text>
</comment>
<dbReference type="FunFam" id="1.10.220.10:FF:000002">
    <property type="entry name" value="Annexin"/>
    <property type="match status" value="1"/>
</dbReference>
<dbReference type="FunFam" id="1.10.220.10:FF:000004">
    <property type="entry name" value="Annexin"/>
    <property type="match status" value="1"/>
</dbReference>
<keyword evidence="2 7" id="KW-0677">Repeat</keyword>
<dbReference type="EMBL" id="JAIZAY010000020">
    <property type="protein sequence ID" value="KAJ8023089.1"/>
    <property type="molecule type" value="Genomic_DNA"/>
</dbReference>
<feature type="compositionally biased region" description="Pro residues" evidence="8">
    <location>
        <begin position="136"/>
        <end position="149"/>
    </location>
</feature>
<dbReference type="PANTHER" id="PTHR10502:SF239">
    <property type="entry name" value="ANNEXIN A7"/>
    <property type="match status" value="1"/>
</dbReference>
<dbReference type="InterPro" id="IPR001464">
    <property type="entry name" value="Annexin"/>
</dbReference>
<dbReference type="GO" id="GO:0005544">
    <property type="term" value="F:calcium-dependent phospholipid binding"/>
    <property type="evidence" value="ECO:0007669"/>
    <property type="project" value="UniProtKB-KW"/>
</dbReference>
<keyword evidence="10" id="KW-1185">Reference proteome</keyword>
<dbReference type="Proteomes" id="UP001152320">
    <property type="component" value="Chromosome 20"/>
</dbReference>
<dbReference type="InterPro" id="IPR018252">
    <property type="entry name" value="Annexin_repeat_CS"/>
</dbReference>
<dbReference type="PRINTS" id="PR01871">
    <property type="entry name" value="ANNEXINVII"/>
</dbReference>
<dbReference type="OrthoDB" id="37886at2759"/>
<dbReference type="GO" id="GO:0005886">
    <property type="term" value="C:plasma membrane"/>
    <property type="evidence" value="ECO:0007669"/>
    <property type="project" value="TreeGrafter"/>
</dbReference>
<feature type="compositionally biased region" description="Low complexity" evidence="8">
    <location>
        <begin position="150"/>
        <end position="172"/>
    </location>
</feature>
<evidence type="ECO:0000256" key="5">
    <source>
        <dbReference type="ARBA" id="ARBA00023302"/>
    </source>
</evidence>
<dbReference type="SMART" id="SM00335">
    <property type="entry name" value="ANX"/>
    <property type="match status" value="3"/>
</dbReference>
<dbReference type="SUPFAM" id="SSF47874">
    <property type="entry name" value="Annexin"/>
    <property type="match status" value="1"/>
</dbReference>
<dbReference type="InterPro" id="IPR037104">
    <property type="entry name" value="Annexin_sf"/>
</dbReference>
<sequence>MSYPGYPPVGGGGYPGYPAQPGQPGYGAPPGGAPGYPPAAGYPQAPAAGGYPPASGYPPATTGYPAPGGYPPAGGAGYPPAGGAGYPPAGGAGYPPAGGAGYPPTSAGYPQGMPPQAAPGFTTPAYGQPPAGSYPQQPPAPGYGQPPAPGYGAQSQQPYPAAPGPAQLYGQPGAPPAGGVPPATAGVAAAAVAPTPQAPPPVSTPPTAAMKNLSMSEQPFEYHGTVKPAHPFDAEKDCEVLKKAMKGAGTDEKAIINLITARSNQQRQKIKLMYKTMYGKDLISHLKSELSGNLEECVLALFMAGPDYDAHQLRKAMQGLGTCESILIEILCSRTNAEIQALSEAYKRNYGRNLEKDCISETSGHFKRLLVSMCQGNRDESNAVDSAKARDEANQLYQAGEKKWGTDESQFNKILAVRSYPQLRATFNEYVKQLAQRDIINSIEREFSGDIKSGLIAIVRCVRSRPDFFAEKLYQSMKGAGTNDDTLIRVVVTRSEVLMSCFLFVLLRIFGLIPLLSLLETTQINLWILPSLNVSLPFWRVWFYQETIFKQQFHIPAKPQDMSGS</sequence>
<feature type="region of interest" description="Disordered" evidence="8">
    <location>
        <begin position="105"/>
        <end position="182"/>
    </location>
</feature>
<proteinExistence type="inferred from homology"/>
<evidence type="ECO:0000256" key="1">
    <source>
        <dbReference type="ARBA" id="ARBA00007831"/>
    </source>
</evidence>
<dbReference type="AlphaFoldDB" id="A0A9Q1BFB0"/>
<gene>
    <name evidence="9" type="ORF">HOLleu_38169</name>
</gene>
<keyword evidence="3 7" id="KW-0106">Calcium</keyword>
<dbReference type="GO" id="GO:0012506">
    <property type="term" value="C:vesicle membrane"/>
    <property type="evidence" value="ECO:0007669"/>
    <property type="project" value="TreeGrafter"/>
</dbReference>
<comment type="caution">
    <text evidence="9">The sequence shown here is derived from an EMBL/GenBank/DDBJ whole genome shotgun (WGS) entry which is preliminary data.</text>
</comment>
<dbReference type="Pfam" id="PF00191">
    <property type="entry name" value="Annexin"/>
    <property type="match status" value="4"/>
</dbReference>
<accession>A0A9Q1BFB0</accession>
<dbReference type="GO" id="GO:0001786">
    <property type="term" value="F:phosphatidylserine binding"/>
    <property type="evidence" value="ECO:0007669"/>
    <property type="project" value="TreeGrafter"/>
</dbReference>
<evidence type="ECO:0000256" key="7">
    <source>
        <dbReference type="RuleBase" id="RU003540"/>
    </source>
</evidence>
<evidence type="ECO:0000256" key="3">
    <source>
        <dbReference type="ARBA" id="ARBA00022837"/>
    </source>
</evidence>
<reference evidence="9" key="1">
    <citation type="submission" date="2021-10" db="EMBL/GenBank/DDBJ databases">
        <title>Tropical sea cucumber genome reveals ecological adaptation and Cuvierian tubules defense mechanism.</title>
        <authorList>
            <person name="Chen T."/>
        </authorList>
    </citation>
    <scope>NUCLEOTIDE SEQUENCE</scope>
    <source>
        <strain evidence="9">Nanhai2018</strain>
        <tissue evidence="9">Muscle</tissue>
    </source>
</reference>